<evidence type="ECO:0000313" key="6">
    <source>
        <dbReference type="EMBL" id="MCH4822769.1"/>
    </source>
</evidence>
<dbReference type="Proteomes" id="UP001139226">
    <property type="component" value="Unassembled WGS sequence"/>
</dbReference>
<dbReference type="Gene3D" id="2.160.10.10">
    <property type="entry name" value="Hexapeptide repeat proteins"/>
    <property type="match status" value="1"/>
</dbReference>
<dbReference type="Pfam" id="PF00132">
    <property type="entry name" value="Hexapep"/>
    <property type="match status" value="1"/>
</dbReference>
<dbReference type="CDD" id="cd05825">
    <property type="entry name" value="LbH_wcaF_like"/>
    <property type="match status" value="1"/>
</dbReference>
<evidence type="ECO:0000256" key="4">
    <source>
        <dbReference type="ARBA" id="ARBA00023315"/>
    </source>
</evidence>
<evidence type="ECO:0000256" key="3">
    <source>
        <dbReference type="ARBA" id="ARBA00022737"/>
    </source>
</evidence>
<evidence type="ECO:0000256" key="2">
    <source>
        <dbReference type="ARBA" id="ARBA00022679"/>
    </source>
</evidence>
<sequence length="190" mass="21438">MNKISRVIWGITYLIFFLPFFPNFCRIWRCFILRLFGAKIGKQSNIRSTVRIWAPWNLKVGNYSSIAPGTDIYNQGEIEIGDRTIISQKTYLCASTHDYNQATFPLVKKPIKIGNQVWIAADAFIGPGVQIGEGVIVGARSAVFKNIEPWTIVRGNPARFVKSRTHQLNGSAKIINQKIKVKDPDSDPEI</sequence>
<dbReference type="PANTHER" id="PTHR23416:SF23">
    <property type="entry name" value="ACETYLTRANSFERASE C18B11.09C-RELATED"/>
    <property type="match status" value="1"/>
</dbReference>
<dbReference type="InterPro" id="IPR011004">
    <property type="entry name" value="Trimer_LpxA-like_sf"/>
</dbReference>
<keyword evidence="5" id="KW-0472">Membrane</keyword>
<evidence type="ECO:0000256" key="5">
    <source>
        <dbReference type="SAM" id="Phobius"/>
    </source>
</evidence>
<gene>
    <name evidence="6" type="ORF">ML462_06255</name>
</gene>
<dbReference type="InterPro" id="IPR051159">
    <property type="entry name" value="Hexapeptide_acetyltransf"/>
</dbReference>
<keyword evidence="7" id="KW-1185">Reference proteome</keyword>
<dbReference type="PANTHER" id="PTHR23416">
    <property type="entry name" value="SIALIC ACID SYNTHASE-RELATED"/>
    <property type="match status" value="1"/>
</dbReference>
<dbReference type="InterPro" id="IPR018357">
    <property type="entry name" value="Hexapep_transf_CS"/>
</dbReference>
<dbReference type="SUPFAM" id="SSF51161">
    <property type="entry name" value="Trimeric LpxA-like enzymes"/>
    <property type="match status" value="1"/>
</dbReference>
<dbReference type="PROSITE" id="PS00101">
    <property type="entry name" value="HEXAPEP_TRANSFERASES"/>
    <property type="match status" value="1"/>
</dbReference>
<dbReference type="GO" id="GO:0008374">
    <property type="term" value="F:O-acyltransferase activity"/>
    <property type="evidence" value="ECO:0007669"/>
    <property type="project" value="TreeGrafter"/>
</dbReference>
<keyword evidence="4" id="KW-0012">Acyltransferase</keyword>
<dbReference type="EMBL" id="JAKVTV010000001">
    <property type="protein sequence ID" value="MCH4822769.1"/>
    <property type="molecule type" value="Genomic_DNA"/>
</dbReference>
<keyword evidence="2" id="KW-0808">Transferase</keyword>
<comment type="similarity">
    <text evidence="1">Belongs to the transferase hexapeptide repeat family.</text>
</comment>
<accession>A0A9X1V271</accession>
<keyword evidence="5" id="KW-0812">Transmembrane</keyword>
<keyword evidence="3" id="KW-0677">Repeat</keyword>
<protein>
    <submittedName>
        <fullName evidence="6">Colanic acid biosynthesis acetyltransferase</fullName>
    </submittedName>
</protein>
<evidence type="ECO:0000313" key="7">
    <source>
        <dbReference type="Proteomes" id="UP001139226"/>
    </source>
</evidence>
<name>A0A9X1V271_9FLAO</name>
<organism evidence="6 7">
    <name type="scientific">Christiangramia lutea</name>
    <dbReference type="NCBI Taxonomy" id="1607951"/>
    <lineage>
        <taxon>Bacteria</taxon>
        <taxon>Pseudomonadati</taxon>
        <taxon>Bacteroidota</taxon>
        <taxon>Flavobacteriia</taxon>
        <taxon>Flavobacteriales</taxon>
        <taxon>Flavobacteriaceae</taxon>
        <taxon>Christiangramia</taxon>
    </lineage>
</organism>
<keyword evidence="5" id="KW-1133">Transmembrane helix</keyword>
<dbReference type="InterPro" id="IPR001451">
    <property type="entry name" value="Hexapep"/>
</dbReference>
<dbReference type="AlphaFoldDB" id="A0A9X1V271"/>
<proteinExistence type="inferred from homology"/>
<comment type="caution">
    <text evidence="6">The sequence shown here is derived from an EMBL/GenBank/DDBJ whole genome shotgun (WGS) entry which is preliminary data.</text>
</comment>
<dbReference type="GO" id="GO:0005829">
    <property type="term" value="C:cytosol"/>
    <property type="evidence" value="ECO:0007669"/>
    <property type="project" value="TreeGrafter"/>
</dbReference>
<reference evidence="6" key="1">
    <citation type="submission" date="2022-03" db="EMBL/GenBank/DDBJ databases">
        <title>Gramella crocea sp. nov., isolated from activated sludge of a seafood processing plant.</title>
        <authorList>
            <person name="Zhang X."/>
        </authorList>
    </citation>
    <scope>NUCLEOTIDE SEQUENCE</scope>
    <source>
        <strain evidence="6">YJ019</strain>
    </source>
</reference>
<evidence type="ECO:0000256" key="1">
    <source>
        <dbReference type="ARBA" id="ARBA00007274"/>
    </source>
</evidence>
<feature type="transmembrane region" description="Helical" evidence="5">
    <location>
        <begin position="6"/>
        <end position="25"/>
    </location>
</feature>